<feature type="domain" description="Helicase-associated" evidence="2">
    <location>
        <begin position="141"/>
        <end position="207"/>
    </location>
</feature>
<gene>
    <name evidence="3" type="ORF">CYCCA115_LOCUS3017</name>
</gene>
<dbReference type="AlphaFoldDB" id="A0AAD2CIS4"/>
<reference evidence="3" key="1">
    <citation type="submission" date="2023-08" db="EMBL/GenBank/DDBJ databases">
        <authorList>
            <person name="Audoor S."/>
            <person name="Bilcke G."/>
        </authorList>
    </citation>
    <scope>NUCLEOTIDE SEQUENCE</scope>
</reference>
<keyword evidence="4" id="KW-1185">Reference proteome</keyword>
<dbReference type="Pfam" id="PF03457">
    <property type="entry name" value="HA"/>
    <property type="match status" value="2"/>
</dbReference>
<evidence type="ECO:0000313" key="4">
    <source>
        <dbReference type="Proteomes" id="UP001295423"/>
    </source>
</evidence>
<dbReference type="EMBL" id="CAKOGP040000224">
    <property type="protein sequence ID" value="CAJ1932798.1"/>
    <property type="molecule type" value="Genomic_DNA"/>
</dbReference>
<name>A0AAD2CIS4_9STRA</name>
<evidence type="ECO:0000313" key="3">
    <source>
        <dbReference type="EMBL" id="CAJ1932798.1"/>
    </source>
</evidence>
<dbReference type="PANTHER" id="PTHR33418:SF1">
    <property type="entry name" value="HELICASE-ASSOCIATED DOMAIN-CONTAINING PROTEIN"/>
    <property type="match status" value="1"/>
</dbReference>
<comment type="caution">
    <text evidence="3">The sequence shown here is derived from an EMBL/GenBank/DDBJ whole genome shotgun (WGS) entry which is preliminary data.</text>
</comment>
<dbReference type="PANTHER" id="PTHR33418">
    <property type="entry name" value="HELICASE-ASSOCIATED"/>
    <property type="match status" value="1"/>
</dbReference>
<accession>A0AAD2CIS4</accession>
<dbReference type="Gene3D" id="6.10.140.530">
    <property type="match status" value="2"/>
</dbReference>
<organism evidence="3 4">
    <name type="scientific">Cylindrotheca closterium</name>
    <dbReference type="NCBI Taxonomy" id="2856"/>
    <lineage>
        <taxon>Eukaryota</taxon>
        <taxon>Sar</taxon>
        <taxon>Stramenopiles</taxon>
        <taxon>Ochrophyta</taxon>
        <taxon>Bacillariophyta</taxon>
        <taxon>Bacillariophyceae</taxon>
        <taxon>Bacillariophycidae</taxon>
        <taxon>Bacillariales</taxon>
        <taxon>Bacillariaceae</taxon>
        <taxon>Cylindrotheca</taxon>
    </lineage>
</organism>
<protein>
    <recommendedName>
        <fullName evidence="2">Helicase-associated domain-containing protein</fullName>
    </recommendedName>
</protein>
<sequence length="288" mass="33701">MNIATLNILEPRPIDTRRMIPVENLPLIQSTLNDRILLDLHPWLVIDRTDFRSSHNDSQSKKIRPKASNDDSPKREHISHFVNDTISPLVASSAVDETENGPKTQAPARKQALADESDELSAAGAPEASSDPLVFRSSQLEQWNTRYQELIQFKEEYNHCSVPLHYPNNPSLAHWVKRQRHQYRMKKEKKRSTLTDQRQDMLESLGFIWDSHATAWDERWDQLSKFRDEHGHSRVPKKYTPNQPLSIWVKCQRRQFKLFSQGKPSNMTIERIRMLKALDFVFDPRSRK</sequence>
<dbReference type="Proteomes" id="UP001295423">
    <property type="component" value="Unassembled WGS sequence"/>
</dbReference>
<evidence type="ECO:0000259" key="2">
    <source>
        <dbReference type="Pfam" id="PF03457"/>
    </source>
</evidence>
<feature type="domain" description="Helicase-associated" evidence="2">
    <location>
        <begin position="213"/>
        <end position="280"/>
    </location>
</feature>
<proteinExistence type="predicted"/>
<feature type="region of interest" description="Disordered" evidence="1">
    <location>
        <begin position="53"/>
        <end position="75"/>
    </location>
</feature>
<dbReference type="InterPro" id="IPR005114">
    <property type="entry name" value="Helicase_assoc"/>
</dbReference>
<feature type="region of interest" description="Disordered" evidence="1">
    <location>
        <begin position="94"/>
        <end position="130"/>
    </location>
</feature>
<evidence type="ECO:0000256" key="1">
    <source>
        <dbReference type="SAM" id="MobiDB-lite"/>
    </source>
</evidence>